<keyword evidence="3" id="KW-1185">Reference proteome</keyword>
<accession>A0AAV9GGT0</accession>
<keyword evidence="1" id="KW-0472">Membrane</keyword>
<proteinExistence type="predicted"/>
<feature type="transmembrane region" description="Helical" evidence="1">
    <location>
        <begin position="407"/>
        <end position="426"/>
    </location>
</feature>
<keyword evidence="1" id="KW-0812">Transmembrane</keyword>
<gene>
    <name evidence="2" type="ORF">QBC34DRAFT_304964</name>
</gene>
<feature type="transmembrane region" description="Helical" evidence="1">
    <location>
        <begin position="374"/>
        <end position="395"/>
    </location>
</feature>
<organism evidence="2 3">
    <name type="scientific">Podospora aff. communis PSN243</name>
    <dbReference type="NCBI Taxonomy" id="3040156"/>
    <lineage>
        <taxon>Eukaryota</taxon>
        <taxon>Fungi</taxon>
        <taxon>Dikarya</taxon>
        <taxon>Ascomycota</taxon>
        <taxon>Pezizomycotina</taxon>
        <taxon>Sordariomycetes</taxon>
        <taxon>Sordariomycetidae</taxon>
        <taxon>Sordariales</taxon>
        <taxon>Podosporaceae</taxon>
        <taxon>Podospora</taxon>
    </lineage>
</organism>
<dbReference type="EMBL" id="MU865956">
    <property type="protein sequence ID" value="KAK4446548.1"/>
    <property type="molecule type" value="Genomic_DNA"/>
</dbReference>
<dbReference type="AlphaFoldDB" id="A0AAV9GGT0"/>
<evidence type="ECO:0000256" key="1">
    <source>
        <dbReference type="SAM" id="Phobius"/>
    </source>
</evidence>
<evidence type="ECO:0000313" key="2">
    <source>
        <dbReference type="EMBL" id="KAK4446548.1"/>
    </source>
</evidence>
<dbReference type="Proteomes" id="UP001321760">
    <property type="component" value="Unassembled WGS sequence"/>
</dbReference>
<evidence type="ECO:0000313" key="3">
    <source>
        <dbReference type="Proteomes" id="UP001321760"/>
    </source>
</evidence>
<reference evidence="2" key="1">
    <citation type="journal article" date="2023" name="Mol. Phylogenet. Evol.">
        <title>Genome-scale phylogeny and comparative genomics of the fungal order Sordariales.</title>
        <authorList>
            <person name="Hensen N."/>
            <person name="Bonometti L."/>
            <person name="Westerberg I."/>
            <person name="Brannstrom I.O."/>
            <person name="Guillou S."/>
            <person name="Cros-Aarteil S."/>
            <person name="Calhoun S."/>
            <person name="Haridas S."/>
            <person name="Kuo A."/>
            <person name="Mondo S."/>
            <person name="Pangilinan J."/>
            <person name="Riley R."/>
            <person name="LaButti K."/>
            <person name="Andreopoulos B."/>
            <person name="Lipzen A."/>
            <person name="Chen C."/>
            <person name="Yan M."/>
            <person name="Daum C."/>
            <person name="Ng V."/>
            <person name="Clum A."/>
            <person name="Steindorff A."/>
            <person name="Ohm R.A."/>
            <person name="Martin F."/>
            <person name="Silar P."/>
            <person name="Natvig D.O."/>
            <person name="Lalanne C."/>
            <person name="Gautier V."/>
            <person name="Ament-Velasquez S.L."/>
            <person name="Kruys A."/>
            <person name="Hutchinson M.I."/>
            <person name="Powell A.J."/>
            <person name="Barry K."/>
            <person name="Miller A.N."/>
            <person name="Grigoriev I.V."/>
            <person name="Debuchy R."/>
            <person name="Gladieux P."/>
            <person name="Hiltunen Thoren M."/>
            <person name="Johannesson H."/>
        </authorList>
    </citation>
    <scope>NUCLEOTIDE SEQUENCE</scope>
    <source>
        <strain evidence="2">PSN243</strain>
    </source>
</reference>
<sequence>MDGLRSLSDSPSLKFPLKFSASHESEFPWIRSSLDQDGGRNIERSGPDQGTGPALKGAFALRNFFSEVHGTETTLRLVCVPMNDDTRTIKLEKAVFVDVLSRIGAGSWAAHLISTSTYGFHQLGNLNDDGSANYFLGTSFAWYIWTTTYHRGSNFFSTDCLVLSPYFESSSLPTSTARHSPAQVGPMRLIECAAAFNAVSSSALYLPLVLCAFTLGWVENNVLEGRLDARIIEARTGHGGWRSSHFQEKRESIPVLTSRLALVSNFVSDAAKHTSIIKSTVDSMSDMLSEMGQIGSEEVRYANLSILVVAKILRCQASSAGKQCEYLQSRVRNQMSILFAFLTHEDSKINIEVAHANRTLAEATRRDSSSMKTIAVLGMVYLPATFLATLFSMPLFAERSGHNTLEMYWGITVALTAATFGLWAVLTQRGQIRSLCKWARAEGLPFEGKEMV</sequence>
<comment type="caution">
    <text evidence="2">The sequence shown here is derived from an EMBL/GenBank/DDBJ whole genome shotgun (WGS) entry which is preliminary data.</text>
</comment>
<name>A0AAV9GGT0_9PEZI</name>
<keyword evidence="1" id="KW-1133">Transmembrane helix</keyword>
<evidence type="ECO:0008006" key="4">
    <source>
        <dbReference type="Google" id="ProtNLM"/>
    </source>
</evidence>
<protein>
    <recommendedName>
        <fullName evidence="4">Transporter</fullName>
    </recommendedName>
</protein>
<dbReference type="Gene3D" id="1.20.58.340">
    <property type="entry name" value="Magnesium transport protein CorA, transmembrane region"/>
    <property type="match status" value="1"/>
</dbReference>
<reference evidence="2" key="2">
    <citation type="submission" date="2023-05" db="EMBL/GenBank/DDBJ databases">
        <authorList>
            <consortium name="Lawrence Berkeley National Laboratory"/>
            <person name="Steindorff A."/>
            <person name="Hensen N."/>
            <person name="Bonometti L."/>
            <person name="Westerberg I."/>
            <person name="Brannstrom I.O."/>
            <person name="Guillou S."/>
            <person name="Cros-Aarteil S."/>
            <person name="Calhoun S."/>
            <person name="Haridas S."/>
            <person name="Kuo A."/>
            <person name="Mondo S."/>
            <person name="Pangilinan J."/>
            <person name="Riley R."/>
            <person name="Labutti K."/>
            <person name="Andreopoulos B."/>
            <person name="Lipzen A."/>
            <person name="Chen C."/>
            <person name="Yanf M."/>
            <person name="Daum C."/>
            <person name="Ng V."/>
            <person name="Clum A."/>
            <person name="Ohm R."/>
            <person name="Martin F."/>
            <person name="Silar P."/>
            <person name="Natvig D."/>
            <person name="Lalanne C."/>
            <person name="Gautier V."/>
            <person name="Ament-Velasquez S.L."/>
            <person name="Kruys A."/>
            <person name="Hutchinson M.I."/>
            <person name="Powell A.J."/>
            <person name="Barry K."/>
            <person name="Miller A.N."/>
            <person name="Grigoriev I.V."/>
            <person name="Debuchy R."/>
            <person name="Gladieux P."/>
            <person name="Thoren M.H."/>
            <person name="Johannesson H."/>
        </authorList>
    </citation>
    <scope>NUCLEOTIDE SEQUENCE</scope>
    <source>
        <strain evidence="2">PSN243</strain>
    </source>
</reference>